<dbReference type="GeneID" id="5973864"/>
<evidence type="ECO:0000256" key="8">
    <source>
        <dbReference type="ARBA" id="ARBA00022824"/>
    </source>
</evidence>
<evidence type="ECO:0000256" key="5">
    <source>
        <dbReference type="ARBA" id="ARBA00017468"/>
    </source>
</evidence>
<evidence type="ECO:0000256" key="1">
    <source>
        <dbReference type="ARBA" id="ARBA00004240"/>
    </source>
</evidence>
<evidence type="ECO:0000256" key="6">
    <source>
        <dbReference type="ARBA" id="ARBA00022676"/>
    </source>
</evidence>
<dbReference type="RefSeq" id="XP_001796985.1">
    <property type="nucleotide sequence ID" value="XM_001796933.1"/>
</dbReference>
<dbReference type="AlphaFoldDB" id="Q0UNP5"/>
<dbReference type="EMBL" id="CH445333">
    <property type="protein sequence ID" value="EAT86450.1"/>
    <property type="molecule type" value="Genomic_DNA"/>
</dbReference>
<dbReference type="InterPro" id="IPR052474">
    <property type="entry name" value="UDP-GlcNAc_transferase"/>
</dbReference>
<dbReference type="VEuPathDB" id="FungiDB:JI435_066190"/>
<dbReference type="PANTHER" id="PTHR47043:SF1">
    <property type="entry name" value="UDP-N-ACETYLGLUCOSAMINE TRANSFERASE SUBUNIT ALG13"/>
    <property type="match status" value="1"/>
</dbReference>
<feature type="domain" description="Glycosyl transferase family 28 C-terminal" evidence="12">
    <location>
        <begin position="74"/>
        <end position="207"/>
    </location>
</feature>
<evidence type="ECO:0000313" key="14">
    <source>
        <dbReference type="Proteomes" id="UP000001055"/>
    </source>
</evidence>
<keyword evidence="6 11" id="KW-0328">Glycosyltransferase</keyword>
<evidence type="ECO:0000256" key="2">
    <source>
        <dbReference type="ARBA" id="ARBA00006962"/>
    </source>
</evidence>
<dbReference type="Proteomes" id="UP000001055">
    <property type="component" value="Unassembled WGS sequence"/>
</dbReference>
<dbReference type="Gene3D" id="3.40.50.2000">
    <property type="entry name" value="Glycogen Phosphorylase B"/>
    <property type="match status" value="1"/>
</dbReference>
<dbReference type="OMA" id="QYKFRPN"/>
<sequence length="261" mass="28197">MFPLMLGVDGGNDGPMGDGEGPTSALQLTTTILRSHFQALLDILRDANLAFVMSPVPPADESDSWKWTPDSKLCFVTTGATAPFTALIESVLSIPTIETLLADGYTHLLVQYGSAKDVFTKSSHAAHAHLKQAGHEARLVIDGIDFSPEGLQNQFKLVQQSKGLVISHAGSGSILEALRYQIPLIVVPNTALLDNHQEELAVAMERSNYLIRGDVGDLTPAIQKSNDFRVKMAQFPPVTSGKHRETKSFAAIMDDTVGFLD</sequence>
<gene>
    <name evidence="11" type="primary">ALG13</name>
    <name evidence="13" type="ORF">SNOG_06619</name>
</gene>
<dbReference type="GO" id="GO:0006488">
    <property type="term" value="P:dolichol-linked oligosaccharide biosynthetic process"/>
    <property type="evidence" value="ECO:0000318"/>
    <property type="project" value="GO_Central"/>
</dbReference>
<reference evidence="14" key="1">
    <citation type="journal article" date="2007" name="Plant Cell">
        <title>Dothideomycete-plant interactions illuminated by genome sequencing and EST analysis of the wheat pathogen Stagonospora nodorum.</title>
        <authorList>
            <person name="Hane J.K."/>
            <person name="Lowe R.G."/>
            <person name="Solomon P.S."/>
            <person name="Tan K.C."/>
            <person name="Schoch C.L."/>
            <person name="Spatafora J.W."/>
            <person name="Crous P.W."/>
            <person name="Kodira C."/>
            <person name="Birren B.W."/>
            <person name="Galagan J.E."/>
            <person name="Torriani S.F."/>
            <person name="McDonald B.A."/>
            <person name="Oliver R.P."/>
        </authorList>
    </citation>
    <scope>NUCLEOTIDE SEQUENCE [LARGE SCALE GENOMIC DNA]</scope>
    <source>
        <strain evidence="14">SN15 / ATCC MYA-4574 / FGSC 10173</strain>
    </source>
</reference>
<evidence type="ECO:0000256" key="10">
    <source>
        <dbReference type="ARBA" id="ARBA00048184"/>
    </source>
</evidence>
<evidence type="ECO:0000259" key="12">
    <source>
        <dbReference type="Pfam" id="PF04101"/>
    </source>
</evidence>
<keyword evidence="8 11" id="KW-0256">Endoplasmic reticulum</keyword>
<comment type="catalytic activity">
    <reaction evidence="10">
        <text>an N-acetyl-alpha-D-glucosaminyl-diphospho-di-trans,poly-cis-dolichol + UDP-N-acetyl-alpha-D-glucosamine = an N,N'-diacetylchitobiosyl-diphospho-di-trans,poly-cis-dolichol + UDP + H(+)</text>
        <dbReference type="Rhea" id="RHEA:23380"/>
        <dbReference type="Rhea" id="RHEA-COMP:19507"/>
        <dbReference type="Rhea" id="RHEA-COMP:19510"/>
        <dbReference type="ChEBI" id="CHEBI:15378"/>
        <dbReference type="ChEBI" id="CHEBI:57269"/>
        <dbReference type="ChEBI" id="CHEBI:57705"/>
        <dbReference type="ChEBI" id="CHEBI:58223"/>
        <dbReference type="ChEBI" id="CHEBI:58427"/>
        <dbReference type="EC" id="2.4.1.141"/>
    </reaction>
</comment>
<proteinExistence type="inferred from homology"/>
<evidence type="ECO:0000256" key="9">
    <source>
        <dbReference type="ARBA" id="ARBA00024804"/>
    </source>
</evidence>
<comment type="subcellular location">
    <subcellularLocation>
        <location evidence="1 11">Endoplasmic reticulum</location>
    </subcellularLocation>
</comment>
<dbReference type="GO" id="GO:0043541">
    <property type="term" value="C:UDP-N-acetylglucosamine transferase complex"/>
    <property type="evidence" value="ECO:0000318"/>
    <property type="project" value="GO_Central"/>
</dbReference>
<dbReference type="KEGG" id="pno:SNOG_06619"/>
<dbReference type="InterPro" id="IPR007235">
    <property type="entry name" value="Glyco_trans_28_C"/>
</dbReference>
<comment type="subunit">
    <text evidence="3 11">Heterodimer with ALG14 to form a functional enzyme.</text>
</comment>
<dbReference type="Pfam" id="PF04101">
    <property type="entry name" value="Glyco_tran_28_C"/>
    <property type="match status" value="1"/>
</dbReference>
<dbReference type="HOGENOM" id="CLU_085408_2_1_1"/>
<dbReference type="EC" id="2.4.1.141" evidence="4 11"/>
<comment type="similarity">
    <text evidence="2 11">Belongs to the glycosyltransferase 28 family.</text>
</comment>
<name>Q0UNP5_PHANO</name>
<evidence type="ECO:0000256" key="7">
    <source>
        <dbReference type="ARBA" id="ARBA00022679"/>
    </source>
</evidence>
<dbReference type="GO" id="GO:0004577">
    <property type="term" value="F:N-acetylglucosaminyldiphosphodolichol N-acetylglucosaminyltransferase activity"/>
    <property type="evidence" value="ECO:0007669"/>
    <property type="project" value="UniProtKB-EC"/>
</dbReference>
<evidence type="ECO:0000256" key="3">
    <source>
        <dbReference type="ARBA" id="ARBA00011198"/>
    </source>
</evidence>
<dbReference type="FunFam" id="3.40.50.2000:FF:000244">
    <property type="entry name" value="UDP-N-acetylglucosamine transferase subunit ALG13"/>
    <property type="match status" value="1"/>
</dbReference>
<evidence type="ECO:0000256" key="4">
    <source>
        <dbReference type="ARBA" id="ARBA00012614"/>
    </source>
</evidence>
<dbReference type="PANTHER" id="PTHR47043">
    <property type="entry name" value="UDP-N-ACETYLGLUCOSAMINE TRANSFERASE SUBUNIT ALG13"/>
    <property type="match status" value="1"/>
</dbReference>
<comment type="function">
    <text evidence="9 11">Involved in protein N-glycosylation. Essential for the second step of the dolichol-linked oligosaccharide pathway.</text>
</comment>
<dbReference type="eggNOG" id="KOG3349">
    <property type="taxonomic scope" value="Eukaryota"/>
</dbReference>
<dbReference type="FunCoup" id="Q0UNP5">
    <property type="interactions" value="295"/>
</dbReference>
<dbReference type="SUPFAM" id="SSF53756">
    <property type="entry name" value="UDP-Glycosyltransferase/glycogen phosphorylase"/>
    <property type="match status" value="1"/>
</dbReference>
<evidence type="ECO:0000313" key="13">
    <source>
        <dbReference type="EMBL" id="EAT86450.1"/>
    </source>
</evidence>
<dbReference type="InParanoid" id="Q0UNP5"/>
<protein>
    <recommendedName>
        <fullName evidence="5 11">UDP-N-acetylglucosamine transferase subunit ALG13</fullName>
        <ecNumber evidence="4 11">2.4.1.141</ecNumber>
    </recommendedName>
    <alternativeName>
        <fullName evidence="11">Asparagine-linked glycosylation protein 13</fullName>
    </alternativeName>
</protein>
<dbReference type="STRING" id="321614.Q0UNP5"/>
<dbReference type="GO" id="GO:0098562">
    <property type="term" value="C:cytoplasmic side of membrane"/>
    <property type="evidence" value="ECO:0007669"/>
    <property type="project" value="UniProtKB-ARBA"/>
</dbReference>
<evidence type="ECO:0000256" key="11">
    <source>
        <dbReference type="RuleBase" id="RU362128"/>
    </source>
</evidence>
<accession>Q0UNP5</accession>
<organism evidence="13 14">
    <name type="scientific">Phaeosphaeria nodorum (strain SN15 / ATCC MYA-4574 / FGSC 10173)</name>
    <name type="common">Glume blotch fungus</name>
    <name type="synonym">Parastagonospora nodorum</name>
    <dbReference type="NCBI Taxonomy" id="321614"/>
    <lineage>
        <taxon>Eukaryota</taxon>
        <taxon>Fungi</taxon>
        <taxon>Dikarya</taxon>
        <taxon>Ascomycota</taxon>
        <taxon>Pezizomycotina</taxon>
        <taxon>Dothideomycetes</taxon>
        <taxon>Pleosporomycetidae</taxon>
        <taxon>Pleosporales</taxon>
        <taxon>Pleosporineae</taxon>
        <taxon>Phaeosphaeriaceae</taxon>
        <taxon>Parastagonospora</taxon>
    </lineage>
</organism>
<keyword evidence="7 11" id="KW-0808">Transferase</keyword>